<organism evidence="2 3">
    <name type="scientific">Patiria miniata</name>
    <name type="common">Bat star</name>
    <name type="synonym">Asterina miniata</name>
    <dbReference type="NCBI Taxonomy" id="46514"/>
    <lineage>
        <taxon>Eukaryota</taxon>
        <taxon>Metazoa</taxon>
        <taxon>Echinodermata</taxon>
        <taxon>Eleutherozoa</taxon>
        <taxon>Asterozoa</taxon>
        <taxon>Asteroidea</taxon>
        <taxon>Valvatacea</taxon>
        <taxon>Valvatida</taxon>
        <taxon>Asterinidae</taxon>
        <taxon>Patiria</taxon>
    </lineage>
</organism>
<accession>A0A914A2M2</accession>
<dbReference type="GeneID" id="119729163"/>
<dbReference type="AlphaFoldDB" id="A0A914A2M2"/>
<dbReference type="GO" id="GO:0003676">
    <property type="term" value="F:nucleic acid binding"/>
    <property type="evidence" value="ECO:0007669"/>
    <property type="project" value="InterPro"/>
</dbReference>
<proteinExistence type="predicted"/>
<evidence type="ECO:0000259" key="1">
    <source>
        <dbReference type="SMART" id="SM00474"/>
    </source>
</evidence>
<dbReference type="EnsemblMetazoa" id="XM_038201693.1">
    <property type="protein sequence ID" value="XP_038057621.1"/>
    <property type="gene ID" value="LOC119729163"/>
</dbReference>
<dbReference type="PANTHER" id="PTHR46628:SF1">
    <property type="entry name" value="PIRNA BIOGENESIS PROTEIN EXD1"/>
    <property type="match status" value="1"/>
</dbReference>
<dbReference type="InterPro" id="IPR002562">
    <property type="entry name" value="3'-5'_exonuclease_dom"/>
</dbReference>
<dbReference type="GO" id="GO:0034587">
    <property type="term" value="P:piRNA processing"/>
    <property type="evidence" value="ECO:0007669"/>
    <property type="project" value="TreeGrafter"/>
</dbReference>
<dbReference type="GO" id="GO:0008408">
    <property type="term" value="F:3'-5' exonuclease activity"/>
    <property type="evidence" value="ECO:0007669"/>
    <property type="project" value="InterPro"/>
</dbReference>
<dbReference type="InterPro" id="IPR052144">
    <property type="entry name" value="piRNA_biogenesis_EXD1"/>
</dbReference>
<keyword evidence="3" id="KW-1185">Reference proteome</keyword>
<feature type="domain" description="3'-5' exonuclease" evidence="1">
    <location>
        <begin position="10"/>
        <end position="215"/>
    </location>
</feature>
<dbReference type="Pfam" id="PF01612">
    <property type="entry name" value="DNA_pol_A_exo1"/>
    <property type="match status" value="1"/>
</dbReference>
<dbReference type="Proteomes" id="UP000887568">
    <property type="component" value="Unplaced"/>
</dbReference>
<dbReference type="Gene3D" id="3.30.420.10">
    <property type="entry name" value="Ribonuclease H-like superfamily/Ribonuclease H"/>
    <property type="match status" value="1"/>
</dbReference>
<dbReference type="InterPro" id="IPR036397">
    <property type="entry name" value="RNaseH_sf"/>
</dbReference>
<dbReference type="SMART" id="SM00474">
    <property type="entry name" value="35EXOc"/>
    <property type="match status" value="1"/>
</dbReference>
<dbReference type="GO" id="GO:1990923">
    <property type="term" value="C:PET complex"/>
    <property type="evidence" value="ECO:0007669"/>
    <property type="project" value="TreeGrafter"/>
</dbReference>
<protein>
    <recommendedName>
        <fullName evidence="1">3'-5' exonuclease domain-containing protein</fullName>
    </recommendedName>
</protein>
<dbReference type="OMA" id="CNAIAQR"/>
<evidence type="ECO:0000313" key="3">
    <source>
        <dbReference type="Proteomes" id="UP000887568"/>
    </source>
</evidence>
<reference evidence="2" key="1">
    <citation type="submission" date="2022-11" db="UniProtKB">
        <authorList>
            <consortium name="EnsemblMetazoa"/>
        </authorList>
    </citation>
    <scope>IDENTIFICATION</scope>
</reference>
<dbReference type="PANTHER" id="PTHR46628">
    <property type="entry name" value="PIRNA BIOGENESIS PROTEIN EXD1"/>
    <property type="match status" value="1"/>
</dbReference>
<sequence>MASNNQDPCYDLVDQAADIKPALAKLREHGVPGSPSLAVDCEGETLSRKGVLSIVSVATESHTYLFDVKKLGAKVFDEGLKELLEDPGREKLMFDCRADSDCLWHLCKVRLTNVVDLQLMQMIYQETHPILLATGSASRAQLVKNFQPKRHNFLFCLEQYVKDDQLIKAKAEGKPKMEQAGVWLQRPLDGQLLSYAAADVQGFFPLYRALKPGIGGSSGAARLQVASQRFLDYYRSLAVRTYDKFEKNCFLPWRLLPPYAHATYAEEVTCFGCKRRFPREDFLPFHVKRGNPNCPVCRKMYAQK</sequence>
<name>A0A914A2M2_PATMI</name>
<dbReference type="RefSeq" id="XP_038057621.1">
    <property type="nucleotide sequence ID" value="XM_038201693.1"/>
</dbReference>
<dbReference type="OrthoDB" id="26838at2759"/>
<dbReference type="SUPFAM" id="SSF53098">
    <property type="entry name" value="Ribonuclease H-like"/>
    <property type="match status" value="1"/>
</dbReference>
<dbReference type="InterPro" id="IPR012337">
    <property type="entry name" value="RNaseH-like_sf"/>
</dbReference>
<evidence type="ECO:0000313" key="2">
    <source>
        <dbReference type="EnsemblMetazoa" id="XP_038057621.1"/>
    </source>
</evidence>